<protein>
    <submittedName>
        <fullName evidence="2">1700069L16Rik protein</fullName>
    </submittedName>
</protein>
<evidence type="ECO:0000313" key="2">
    <source>
        <dbReference type="EMBL" id="CAH6829218.1"/>
    </source>
</evidence>
<sequence length="72" mass="8299">MHTWAHANSSLIGLKTAQQDGHHTWYEVSLHPSSKKLLFATDRDHYRKTQQINTQKCRAQSPVDTSTKHSRT</sequence>
<gene>
    <name evidence="2" type="primary">1700069L16Rik</name>
    <name evidence="2" type="ORF">PHOROB_LOCUS11276</name>
</gene>
<feature type="region of interest" description="Disordered" evidence="1">
    <location>
        <begin position="49"/>
        <end position="72"/>
    </location>
</feature>
<dbReference type="Proteomes" id="UP001152836">
    <property type="component" value="Unassembled WGS sequence"/>
</dbReference>
<name>A0AAU9ZSP7_PHORO</name>
<accession>A0AAU9ZSP7</accession>
<evidence type="ECO:0000256" key="1">
    <source>
        <dbReference type="SAM" id="MobiDB-lite"/>
    </source>
</evidence>
<proteinExistence type="predicted"/>
<comment type="caution">
    <text evidence="2">The sequence shown here is derived from an EMBL/GenBank/DDBJ whole genome shotgun (WGS) entry which is preliminary data.</text>
</comment>
<evidence type="ECO:0000313" key="3">
    <source>
        <dbReference type="Proteomes" id="UP001152836"/>
    </source>
</evidence>
<dbReference type="AlphaFoldDB" id="A0AAU9ZSP7"/>
<dbReference type="EMBL" id="CALSGD010001495">
    <property type="protein sequence ID" value="CAH6829218.1"/>
    <property type="molecule type" value="Genomic_DNA"/>
</dbReference>
<feature type="compositionally biased region" description="Polar residues" evidence="1">
    <location>
        <begin position="49"/>
        <end position="65"/>
    </location>
</feature>
<organism evidence="2 3">
    <name type="scientific">Phodopus roborovskii</name>
    <name type="common">Roborovski's desert hamster</name>
    <name type="synonym">Cricetulus roborovskii</name>
    <dbReference type="NCBI Taxonomy" id="109678"/>
    <lineage>
        <taxon>Eukaryota</taxon>
        <taxon>Metazoa</taxon>
        <taxon>Chordata</taxon>
        <taxon>Craniata</taxon>
        <taxon>Vertebrata</taxon>
        <taxon>Euteleostomi</taxon>
        <taxon>Mammalia</taxon>
        <taxon>Eutheria</taxon>
        <taxon>Euarchontoglires</taxon>
        <taxon>Glires</taxon>
        <taxon>Rodentia</taxon>
        <taxon>Myomorpha</taxon>
        <taxon>Muroidea</taxon>
        <taxon>Cricetidae</taxon>
        <taxon>Cricetinae</taxon>
        <taxon>Phodopus</taxon>
    </lineage>
</organism>
<keyword evidence="3" id="KW-1185">Reference proteome</keyword>
<reference evidence="2" key="1">
    <citation type="submission" date="2022-06" db="EMBL/GenBank/DDBJ databases">
        <authorList>
            <person name="Andreotti S."/>
            <person name="Wyler E."/>
        </authorList>
    </citation>
    <scope>NUCLEOTIDE SEQUENCE</scope>
</reference>